<gene>
    <name evidence="1" type="ORF">BRAPAZ1V2_A01P33010.2</name>
</gene>
<dbReference type="Gramene" id="A01p33010.2_BraZ1">
    <property type="protein sequence ID" value="A01p33010.2_BraZ1.CDS"/>
    <property type="gene ID" value="A01g33010.2_BraZ1"/>
</dbReference>
<evidence type="ECO:0000313" key="2">
    <source>
        <dbReference type="Proteomes" id="UP000694005"/>
    </source>
</evidence>
<sequence length="60" mass="6775">MELELELGKNLCSSTVELRLPTPPVKWGIVRGMTKSSLNSLHPQKKPTTMKDEKPLFLLL</sequence>
<dbReference type="AlphaFoldDB" id="A0A8D9LWU1"/>
<dbReference type="EMBL" id="LS974617">
    <property type="protein sequence ID" value="CAG7889225.1"/>
    <property type="molecule type" value="Genomic_DNA"/>
</dbReference>
<dbReference type="SMR" id="A0A8D9LWU1"/>
<protein>
    <submittedName>
        <fullName evidence="1">Uncharacterized protein</fullName>
    </submittedName>
</protein>
<dbReference type="Proteomes" id="UP000694005">
    <property type="component" value="Chromosome A01"/>
</dbReference>
<name>A0A8D9LWU1_BRACM</name>
<evidence type="ECO:0000313" key="1">
    <source>
        <dbReference type="EMBL" id="CAG7889225.1"/>
    </source>
</evidence>
<reference evidence="1 2" key="1">
    <citation type="submission" date="2021-07" db="EMBL/GenBank/DDBJ databases">
        <authorList>
            <consortium name="Genoscope - CEA"/>
            <person name="William W."/>
        </authorList>
    </citation>
    <scope>NUCLEOTIDE SEQUENCE [LARGE SCALE GENOMIC DNA]</scope>
</reference>
<accession>A0A8D9LWU1</accession>
<proteinExistence type="predicted"/>
<organism evidence="1 2">
    <name type="scientific">Brassica campestris</name>
    <name type="common">Field mustard</name>
    <dbReference type="NCBI Taxonomy" id="3711"/>
    <lineage>
        <taxon>Eukaryota</taxon>
        <taxon>Viridiplantae</taxon>
        <taxon>Streptophyta</taxon>
        <taxon>Embryophyta</taxon>
        <taxon>Tracheophyta</taxon>
        <taxon>Spermatophyta</taxon>
        <taxon>Magnoliopsida</taxon>
        <taxon>eudicotyledons</taxon>
        <taxon>Gunneridae</taxon>
        <taxon>Pentapetalae</taxon>
        <taxon>rosids</taxon>
        <taxon>malvids</taxon>
        <taxon>Brassicales</taxon>
        <taxon>Brassicaceae</taxon>
        <taxon>Brassiceae</taxon>
        <taxon>Brassica</taxon>
    </lineage>
</organism>